<feature type="compositionally biased region" description="Gly residues" evidence="1">
    <location>
        <begin position="94"/>
        <end position="105"/>
    </location>
</feature>
<reference evidence="3" key="1">
    <citation type="journal article" date="2019" name="Int. J. Syst. Evol. Microbiol.">
        <title>The Global Catalogue of Microorganisms (GCM) 10K type strain sequencing project: providing services to taxonomists for standard genome sequencing and annotation.</title>
        <authorList>
            <consortium name="The Broad Institute Genomics Platform"/>
            <consortium name="The Broad Institute Genome Sequencing Center for Infectious Disease"/>
            <person name="Wu L."/>
            <person name="Ma J."/>
        </authorList>
    </citation>
    <scope>NUCLEOTIDE SEQUENCE [LARGE SCALE GENOMIC DNA]</scope>
    <source>
        <strain evidence="3">CGMCC 4.7248</strain>
    </source>
</reference>
<feature type="compositionally biased region" description="Pro residues" evidence="1">
    <location>
        <begin position="166"/>
        <end position="175"/>
    </location>
</feature>
<dbReference type="Proteomes" id="UP001596154">
    <property type="component" value="Unassembled WGS sequence"/>
</dbReference>
<feature type="region of interest" description="Disordered" evidence="1">
    <location>
        <begin position="77"/>
        <end position="119"/>
    </location>
</feature>
<proteinExistence type="predicted"/>
<protein>
    <recommendedName>
        <fullName evidence="4">Serine protease</fullName>
    </recommendedName>
</protein>
<feature type="region of interest" description="Disordered" evidence="1">
    <location>
        <begin position="1"/>
        <end position="54"/>
    </location>
</feature>
<feature type="compositionally biased region" description="Low complexity" evidence="1">
    <location>
        <begin position="176"/>
        <end position="189"/>
    </location>
</feature>
<feature type="compositionally biased region" description="Low complexity" evidence="1">
    <location>
        <begin position="198"/>
        <end position="249"/>
    </location>
</feature>
<evidence type="ECO:0000313" key="2">
    <source>
        <dbReference type="EMBL" id="MFC5635389.1"/>
    </source>
</evidence>
<dbReference type="EMBL" id="JBHSNY010000005">
    <property type="protein sequence ID" value="MFC5635389.1"/>
    <property type="molecule type" value="Genomic_DNA"/>
</dbReference>
<keyword evidence="3" id="KW-1185">Reference proteome</keyword>
<sequence length="263" mass="25635">MSRPPQYENGAYGADDATGVSGTYDAGGAHPGDGRGPVPPNVYHPQAAPPPAYDAYADPAAAHGWQNAYDRTAELPRITDGPYEQPPARTDGVWAGGEDGAGAGPGRRRHGRHAPGPWRSRRVTVAAAAVGAVSAAALIAGFSFSDAPADGTPGGTDRTGSTAADPVPPTTPAPSAPASSAGPAAEALTSDSDGPSRAASASPSASESPAASEQATTEPPVTATVTTGAPTSATAPAAPTAPTESAPGKGRPGHGQGGTKGPK</sequence>
<comment type="caution">
    <text evidence="2">The sequence shown here is derived from an EMBL/GenBank/DDBJ whole genome shotgun (WGS) entry which is preliminary data.</text>
</comment>
<dbReference type="RefSeq" id="WP_381021878.1">
    <property type="nucleotide sequence ID" value="NZ_JBHSNY010000005.1"/>
</dbReference>
<evidence type="ECO:0000256" key="1">
    <source>
        <dbReference type="SAM" id="MobiDB-lite"/>
    </source>
</evidence>
<feature type="compositionally biased region" description="Pro residues" evidence="1">
    <location>
        <begin position="37"/>
        <end position="52"/>
    </location>
</feature>
<accession>A0ABW0UR63</accession>
<feature type="region of interest" description="Disordered" evidence="1">
    <location>
        <begin position="144"/>
        <end position="263"/>
    </location>
</feature>
<organism evidence="2 3">
    <name type="scientific">Streptomyces bullii</name>
    <dbReference type="NCBI Taxonomy" id="349910"/>
    <lineage>
        <taxon>Bacteria</taxon>
        <taxon>Bacillati</taxon>
        <taxon>Actinomycetota</taxon>
        <taxon>Actinomycetes</taxon>
        <taxon>Kitasatosporales</taxon>
        <taxon>Streptomycetaceae</taxon>
        <taxon>Streptomyces</taxon>
    </lineage>
</organism>
<evidence type="ECO:0008006" key="4">
    <source>
        <dbReference type="Google" id="ProtNLM"/>
    </source>
</evidence>
<gene>
    <name evidence="2" type="ORF">ACFPZJ_16655</name>
</gene>
<name>A0ABW0UR63_9ACTN</name>
<evidence type="ECO:0000313" key="3">
    <source>
        <dbReference type="Proteomes" id="UP001596154"/>
    </source>
</evidence>
<feature type="compositionally biased region" description="Gly residues" evidence="1">
    <location>
        <begin position="253"/>
        <end position="263"/>
    </location>
</feature>